<dbReference type="GeneTree" id="ENSGT00910000147861"/>
<dbReference type="AlphaFoldDB" id="A0A2K5XM08"/>
<reference evidence="1" key="2">
    <citation type="submission" date="2025-09" db="UniProtKB">
        <authorList>
            <consortium name="Ensembl"/>
        </authorList>
    </citation>
    <scope>IDENTIFICATION</scope>
</reference>
<sequence length="65" mass="7580">MYTMTNVLYSSNTVRIMWNFFLKQSAGKPCVSWFSDGFISSHTIDGLYTIFVSTKIICYMNRTDF</sequence>
<dbReference type="Proteomes" id="UP000233140">
    <property type="component" value="Unassembled WGS sequence"/>
</dbReference>
<proteinExistence type="predicted"/>
<accession>A0A2K5XM08</accession>
<organism evidence="1 2">
    <name type="scientific">Mandrillus leucophaeus</name>
    <name type="common">Drill</name>
    <name type="synonym">Papio leucophaeus</name>
    <dbReference type="NCBI Taxonomy" id="9568"/>
    <lineage>
        <taxon>Eukaryota</taxon>
        <taxon>Metazoa</taxon>
        <taxon>Chordata</taxon>
        <taxon>Craniata</taxon>
        <taxon>Vertebrata</taxon>
        <taxon>Euteleostomi</taxon>
        <taxon>Mammalia</taxon>
        <taxon>Eutheria</taxon>
        <taxon>Euarchontoglires</taxon>
        <taxon>Primates</taxon>
        <taxon>Haplorrhini</taxon>
        <taxon>Catarrhini</taxon>
        <taxon>Cercopithecidae</taxon>
        <taxon>Cercopithecinae</taxon>
        <taxon>Mandrillus</taxon>
    </lineage>
</organism>
<evidence type="ECO:0000313" key="2">
    <source>
        <dbReference type="Proteomes" id="UP000233140"/>
    </source>
</evidence>
<reference evidence="1" key="1">
    <citation type="submission" date="2025-08" db="UniProtKB">
        <authorList>
            <consortium name="Ensembl"/>
        </authorList>
    </citation>
    <scope>IDENTIFICATION</scope>
</reference>
<protein>
    <submittedName>
        <fullName evidence="1">Uncharacterized protein</fullName>
    </submittedName>
</protein>
<dbReference type="Ensembl" id="ENSMLET00000021403.1">
    <property type="protein sequence ID" value="ENSMLEP00000004339.1"/>
    <property type="gene ID" value="ENSMLEG00000019620.1"/>
</dbReference>
<evidence type="ECO:0000313" key="1">
    <source>
        <dbReference type="Ensembl" id="ENSMLEP00000004339.1"/>
    </source>
</evidence>
<keyword evidence="2" id="KW-1185">Reference proteome</keyword>
<name>A0A2K5XM08_MANLE</name>
<dbReference type="OMA" id="TKIICYM"/>